<accession>A0A1J8QME0</accession>
<dbReference type="Proteomes" id="UP000183567">
    <property type="component" value="Unassembled WGS sequence"/>
</dbReference>
<comment type="caution">
    <text evidence="1">The sequence shown here is derived from an EMBL/GenBank/DDBJ whole genome shotgun (WGS) entry which is preliminary data.</text>
</comment>
<protein>
    <submittedName>
        <fullName evidence="1">Uncharacterized protein</fullName>
    </submittedName>
</protein>
<gene>
    <name evidence="1" type="ORF">AZE42_12022</name>
</gene>
<reference evidence="1 2" key="1">
    <citation type="submission" date="2016-03" db="EMBL/GenBank/DDBJ databases">
        <title>Comparative genomics of the ectomycorrhizal sister species Rhizopogon vinicolor and Rhizopogon vesiculosus (Basidiomycota: Boletales) reveals a divergence of the mating type B locus.</title>
        <authorList>
            <person name="Mujic A.B."/>
            <person name="Kuo A."/>
            <person name="Tritt A."/>
            <person name="Lipzen A."/>
            <person name="Chen C."/>
            <person name="Johnson J."/>
            <person name="Sharma A."/>
            <person name="Barry K."/>
            <person name="Grigoriev I.V."/>
            <person name="Spatafora J.W."/>
        </authorList>
    </citation>
    <scope>NUCLEOTIDE SEQUENCE [LARGE SCALE GENOMIC DNA]</scope>
    <source>
        <strain evidence="1 2">AM-OR11-056</strain>
    </source>
</reference>
<name>A0A1J8QME0_9AGAM</name>
<organism evidence="1 2">
    <name type="scientific">Rhizopogon vesiculosus</name>
    <dbReference type="NCBI Taxonomy" id="180088"/>
    <lineage>
        <taxon>Eukaryota</taxon>
        <taxon>Fungi</taxon>
        <taxon>Dikarya</taxon>
        <taxon>Basidiomycota</taxon>
        <taxon>Agaricomycotina</taxon>
        <taxon>Agaricomycetes</taxon>
        <taxon>Agaricomycetidae</taxon>
        <taxon>Boletales</taxon>
        <taxon>Suillineae</taxon>
        <taxon>Rhizopogonaceae</taxon>
        <taxon>Rhizopogon</taxon>
    </lineage>
</organism>
<evidence type="ECO:0000313" key="1">
    <source>
        <dbReference type="EMBL" id="OJA21043.1"/>
    </source>
</evidence>
<keyword evidence="2" id="KW-1185">Reference proteome</keyword>
<dbReference type="EMBL" id="LVVM01000299">
    <property type="protein sequence ID" value="OJA21043.1"/>
    <property type="molecule type" value="Genomic_DNA"/>
</dbReference>
<proteinExistence type="predicted"/>
<evidence type="ECO:0000313" key="2">
    <source>
        <dbReference type="Proteomes" id="UP000183567"/>
    </source>
</evidence>
<dbReference type="AlphaFoldDB" id="A0A1J8QME0"/>
<sequence length="88" mass="10011">MLNTSSTLMMIMYDLATLPTPKTWGHSSSIVHIHIIWSLLVDSFPSRFPHRLLQMKVGDFSLRSQTVKGLSRVSHIILTKRYACTPGR</sequence>